<dbReference type="Proteomes" id="UP000472277">
    <property type="component" value="Chromosome 21"/>
</dbReference>
<keyword evidence="3" id="KW-1185">Reference proteome</keyword>
<sequence length="61" mass="6847">WRKLPLQKRGRSGDTRATFTIEETKSSLRRACTPSPCRGNGHPGTTMRSIPAPPGRCWQRP</sequence>
<accession>A0A673ZMH9</accession>
<evidence type="ECO:0000313" key="2">
    <source>
        <dbReference type="Ensembl" id="ENSSTUP00000047346.1"/>
    </source>
</evidence>
<protein>
    <submittedName>
        <fullName evidence="2">Uncharacterized protein</fullName>
    </submittedName>
</protein>
<dbReference type="Ensembl" id="ENSSTUT00000049381.1">
    <property type="protein sequence ID" value="ENSSTUP00000047346.1"/>
    <property type="gene ID" value="ENSSTUG00000019905.1"/>
</dbReference>
<dbReference type="AlphaFoldDB" id="A0A673ZMH9"/>
<name>A0A673ZMH9_SALTR</name>
<organism evidence="2 3">
    <name type="scientific">Salmo trutta</name>
    <name type="common">Brown trout</name>
    <dbReference type="NCBI Taxonomy" id="8032"/>
    <lineage>
        <taxon>Eukaryota</taxon>
        <taxon>Metazoa</taxon>
        <taxon>Chordata</taxon>
        <taxon>Craniata</taxon>
        <taxon>Vertebrata</taxon>
        <taxon>Euteleostomi</taxon>
        <taxon>Actinopterygii</taxon>
        <taxon>Neopterygii</taxon>
        <taxon>Teleostei</taxon>
        <taxon>Protacanthopterygii</taxon>
        <taxon>Salmoniformes</taxon>
        <taxon>Salmonidae</taxon>
        <taxon>Salmoninae</taxon>
        <taxon>Salmo</taxon>
    </lineage>
</organism>
<feature type="region of interest" description="Disordered" evidence="1">
    <location>
        <begin position="1"/>
        <end position="61"/>
    </location>
</feature>
<evidence type="ECO:0000313" key="3">
    <source>
        <dbReference type="Proteomes" id="UP000472277"/>
    </source>
</evidence>
<dbReference type="InParanoid" id="A0A673ZMH9"/>
<proteinExistence type="predicted"/>
<reference evidence="2" key="2">
    <citation type="submission" date="2025-09" db="UniProtKB">
        <authorList>
            <consortium name="Ensembl"/>
        </authorList>
    </citation>
    <scope>IDENTIFICATION</scope>
</reference>
<feature type="compositionally biased region" description="Basic residues" evidence="1">
    <location>
        <begin position="1"/>
        <end position="10"/>
    </location>
</feature>
<reference evidence="2" key="1">
    <citation type="submission" date="2025-08" db="UniProtKB">
        <authorList>
            <consortium name="Ensembl"/>
        </authorList>
    </citation>
    <scope>IDENTIFICATION</scope>
</reference>
<evidence type="ECO:0000256" key="1">
    <source>
        <dbReference type="SAM" id="MobiDB-lite"/>
    </source>
</evidence>